<evidence type="ECO:0000259" key="2">
    <source>
        <dbReference type="Pfam" id="PF21188"/>
    </source>
</evidence>
<dbReference type="AlphaFoldDB" id="A0A835LTQ7"/>
<evidence type="ECO:0000313" key="4">
    <source>
        <dbReference type="Proteomes" id="UP000631114"/>
    </source>
</evidence>
<feature type="region of interest" description="Disordered" evidence="1">
    <location>
        <begin position="633"/>
        <end position="724"/>
    </location>
</feature>
<name>A0A835LTQ7_9MAGN</name>
<evidence type="ECO:0000313" key="3">
    <source>
        <dbReference type="EMBL" id="KAF9607225.1"/>
    </source>
</evidence>
<feature type="region of interest" description="Disordered" evidence="1">
    <location>
        <begin position="121"/>
        <end position="141"/>
    </location>
</feature>
<accession>A0A835LTQ7</accession>
<proteinExistence type="predicted"/>
<sequence length="759" mass="80176">MEGGSDTDKEIFVFRGNIQVYTQGGGGVGAVKSDKPKILVEANPSLIKAALEEVGPEKTFIFRAPNKEDLLPLEDEMEGDGGDAIDKALENFATVIKSSSKNERSWPTECSAPQRRRSFIDPSSWSMDKEGSSTATGMGGVNTSGTALGGAKVSTNRWDVDAKTSGTGLGGVKVSTNRWDVDAKTSGTRLRSVNTSVNGLGGVNSSGTGLGGAKVSTTRRAVDVKNPGTGLGYVNTSVDGLGGVNSSGTGLRNVNTSVTGLASVNTPGTGLGGAKTSKPYVSAWDDDANTYGSGFGAVNTPSTGWGDSNAYATGWGHDANTYAAGLGGANTYATGLGYANIYCYGTGGGVNTYGYGTGGGVNTYRTGWSGANVSPTGWECDEKTSATGYSVANTSTSACGGAKQVSEDTPFVPERGFYQPSTEATWEAYQALTSLIEAHLYRPNIPKEVMCGVADEILSVLKSTIINSPSSKKTEIERILSPIPDFAFNELLSVANLITDYYVARPLGKTDARTALFTPEDNFYQPKSEDSCVPYKIFLDIVIDNIGSQQPQVVQCVVAHEVLTILKNEDLGDTQKKVMLKSFLEDVSDDTYSMMLFIAGRISDFTISNGAAAAGVDANLVVNQDPSQNITAQAGEDGRDHYMPDQTNEIYDYGVDGSNDGSRESTPDLDASGTKFVYNSDADNKATESDDNTATDSDDSKATTDSDDDLVLPAAEGNAPGLKLEFSSEDETLYYPDDVHLDENDVDGWLKVDFDDFFD</sequence>
<reference evidence="3 4" key="1">
    <citation type="submission" date="2020-10" db="EMBL/GenBank/DDBJ databases">
        <title>The Coptis chinensis genome and diversification of protoberbering-type alkaloids.</title>
        <authorList>
            <person name="Wang B."/>
            <person name="Shu S."/>
            <person name="Song C."/>
            <person name="Liu Y."/>
        </authorList>
    </citation>
    <scope>NUCLEOTIDE SEQUENCE [LARGE SCALE GENOMIC DNA]</scope>
    <source>
        <strain evidence="3">HL-2020</strain>
        <tissue evidence="3">Leaf</tissue>
    </source>
</reference>
<keyword evidence="4" id="KW-1185">Reference proteome</keyword>
<comment type="caution">
    <text evidence="3">The sequence shown here is derived from an EMBL/GenBank/DDBJ whole genome shotgun (WGS) entry which is preliminary data.</text>
</comment>
<dbReference type="EMBL" id="JADFTS010000005">
    <property type="protein sequence ID" value="KAF9607225.1"/>
    <property type="molecule type" value="Genomic_DNA"/>
</dbReference>
<dbReference type="InterPro" id="IPR048863">
    <property type="entry name" value="BRR2_plug"/>
</dbReference>
<dbReference type="Pfam" id="PF21188">
    <property type="entry name" value="BRR2_plug"/>
    <property type="match status" value="1"/>
</dbReference>
<gene>
    <name evidence="3" type="ORF">IFM89_033432</name>
</gene>
<evidence type="ECO:0000256" key="1">
    <source>
        <dbReference type="SAM" id="MobiDB-lite"/>
    </source>
</evidence>
<dbReference type="OrthoDB" id="5575at2759"/>
<feature type="compositionally biased region" description="Polar residues" evidence="1">
    <location>
        <begin position="121"/>
        <end position="136"/>
    </location>
</feature>
<protein>
    <recommendedName>
        <fullName evidence="2">Pre-mRNA-splicing helicase BRR2-like plug domain-containing protein</fullName>
    </recommendedName>
</protein>
<feature type="domain" description="Pre-mRNA-splicing helicase BRR2-like plug" evidence="2">
    <location>
        <begin position="427"/>
        <end position="493"/>
    </location>
</feature>
<organism evidence="3 4">
    <name type="scientific">Coptis chinensis</name>
    <dbReference type="NCBI Taxonomy" id="261450"/>
    <lineage>
        <taxon>Eukaryota</taxon>
        <taxon>Viridiplantae</taxon>
        <taxon>Streptophyta</taxon>
        <taxon>Embryophyta</taxon>
        <taxon>Tracheophyta</taxon>
        <taxon>Spermatophyta</taxon>
        <taxon>Magnoliopsida</taxon>
        <taxon>Ranunculales</taxon>
        <taxon>Ranunculaceae</taxon>
        <taxon>Coptidoideae</taxon>
        <taxon>Coptis</taxon>
    </lineage>
</organism>
<dbReference type="Proteomes" id="UP000631114">
    <property type="component" value="Unassembled WGS sequence"/>
</dbReference>